<comment type="caution">
    <text evidence="7">The sequence shown here is derived from an EMBL/GenBank/DDBJ whole genome shotgun (WGS) entry which is preliminary data.</text>
</comment>
<name>A0A292DIM0_STALU</name>
<dbReference type="RefSeq" id="WP_002460720.1">
    <property type="nucleotide sequence ID" value="NZ_CBCRWH010000002.1"/>
</dbReference>
<gene>
    <name evidence="7" type="ORF">EQ812_06650</name>
</gene>
<evidence type="ECO:0000256" key="3">
    <source>
        <dbReference type="ARBA" id="ARBA00012982"/>
    </source>
</evidence>
<evidence type="ECO:0000256" key="5">
    <source>
        <dbReference type="ARBA" id="ARBA00031449"/>
    </source>
</evidence>
<dbReference type="EMBL" id="SCHB01000003">
    <property type="protein sequence ID" value="TBW72647.1"/>
    <property type="molecule type" value="Genomic_DNA"/>
</dbReference>
<evidence type="ECO:0000256" key="6">
    <source>
        <dbReference type="ARBA" id="ARBA00048807"/>
    </source>
</evidence>
<dbReference type="GO" id="GO:0070497">
    <property type="term" value="F:6-carboxytetrahydropterin synthase activity"/>
    <property type="evidence" value="ECO:0007669"/>
    <property type="project" value="UniProtKB-EC"/>
</dbReference>
<evidence type="ECO:0000256" key="4">
    <source>
        <dbReference type="ARBA" id="ARBA00018141"/>
    </source>
</evidence>
<evidence type="ECO:0000313" key="7">
    <source>
        <dbReference type="EMBL" id="TBW72647.1"/>
    </source>
</evidence>
<dbReference type="InterPro" id="IPR007115">
    <property type="entry name" value="6-PTP_synth/QueD"/>
</dbReference>
<protein>
    <recommendedName>
        <fullName evidence="4">6-carboxy-5,6,7,8-tetrahydropterin synthase</fullName>
        <ecNumber evidence="3">4.1.2.50</ecNumber>
    </recommendedName>
    <alternativeName>
        <fullName evidence="5">Queuosine biosynthesis protein QueD</fullName>
    </alternativeName>
</protein>
<accession>A0A292DIM0</accession>
<dbReference type="Proteomes" id="UP000293637">
    <property type="component" value="Unassembled WGS sequence"/>
</dbReference>
<evidence type="ECO:0000313" key="8">
    <source>
        <dbReference type="Proteomes" id="UP000293637"/>
    </source>
</evidence>
<dbReference type="Gene3D" id="3.30.479.10">
    <property type="entry name" value="6-pyruvoyl tetrahydropterin synthase/QueD"/>
    <property type="match status" value="1"/>
</dbReference>
<evidence type="ECO:0000256" key="1">
    <source>
        <dbReference type="ARBA" id="ARBA00005061"/>
    </source>
</evidence>
<dbReference type="InterPro" id="IPR038418">
    <property type="entry name" value="6-PTP_synth/QueD_sf"/>
</dbReference>
<comment type="similarity">
    <text evidence="2">Belongs to the PTPS family. QueD subfamily.</text>
</comment>
<organism evidence="7 8">
    <name type="scientific">Staphylococcus lugdunensis</name>
    <dbReference type="NCBI Taxonomy" id="28035"/>
    <lineage>
        <taxon>Bacteria</taxon>
        <taxon>Bacillati</taxon>
        <taxon>Bacillota</taxon>
        <taxon>Bacilli</taxon>
        <taxon>Bacillales</taxon>
        <taxon>Staphylococcaceae</taxon>
        <taxon>Staphylococcus</taxon>
    </lineage>
</organism>
<dbReference type="UniPathway" id="UPA00391"/>
<dbReference type="EC" id="4.1.2.50" evidence="3"/>
<sequence length="147" mass="17568">MMYNDISEVQLPQQFKYGSQQDIVVRSYYQFTADNRIYFDAHHYRDLIDHEYRLTIDIQSPVNAYGLAIDFFDIDEIYYQYIHPKLDGQLINNTLILMNTTAENIANWLWEQFKHHLPSGHHICRLELAETAQHSVILDSRLNYKRV</sequence>
<evidence type="ECO:0000256" key="2">
    <source>
        <dbReference type="ARBA" id="ARBA00008900"/>
    </source>
</evidence>
<proteinExistence type="inferred from homology"/>
<dbReference type="SUPFAM" id="SSF55620">
    <property type="entry name" value="Tetrahydrobiopterin biosynthesis enzymes-like"/>
    <property type="match status" value="1"/>
</dbReference>
<reference evidence="7 8" key="1">
    <citation type="journal article" date="2019" name="Sci. Transl. Med.">
        <title>Quorum sensing between bacterial species on the skin protects against epidermal injury in atopic dermatitis.</title>
        <authorList>
            <person name="Williams M.R."/>
        </authorList>
    </citation>
    <scope>NUCLEOTIDE SEQUENCE [LARGE SCALE GENOMIC DNA]</scope>
    <source>
        <strain evidence="7 8">E7</strain>
    </source>
</reference>
<comment type="catalytic activity">
    <reaction evidence="6">
        <text>7,8-dihydroneopterin 3'-triphosphate + H2O = 6-carboxy-5,6,7,8-tetrahydropterin + triphosphate + acetaldehyde + 2 H(+)</text>
        <dbReference type="Rhea" id="RHEA:27966"/>
        <dbReference type="ChEBI" id="CHEBI:15343"/>
        <dbReference type="ChEBI" id="CHEBI:15377"/>
        <dbReference type="ChEBI" id="CHEBI:15378"/>
        <dbReference type="ChEBI" id="CHEBI:18036"/>
        <dbReference type="ChEBI" id="CHEBI:58462"/>
        <dbReference type="ChEBI" id="CHEBI:61032"/>
        <dbReference type="EC" id="4.1.2.50"/>
    </reaction>
</comment>
<comment type="pathway">
    <text evidence="1">Purine metabolism; 7-cyano-7-deazaguanine biosynthesis.</text>
</comment>
<dbReference type="Pfam" id="PF01242">
    <property type="entry name" value="PTPS"/>
    <property type="match status" value="1"/>
</dbReference>
<dbReference type="AlphaFoldDB" id="A0A292DIM0"/>